<feature type="transmembrane region" description="Helical" evidence="1">
    <location>
        <begin position="120"/>
        <end position="139"/>
    </location>
</feature>
<keyword evidence="1" id="KW-0812">Transmembrane</keyword>
<protein>
    <submittedName>
        <fullName evidence="2">Uncharacterized protein</fullName>
    </submittedName>
</protein>
<accession>A0A5C5ZL81</accession>
<dbReference type="EMBL" id="SJPM01000023">
    <property type="protein sequence ID" value="TWT87950.1"/>
    <property type="molecule type" value="Genomic_DNA"/>
</dbReference>
<keyword evidence="1" id="KW-0472">Membrane</keyword>
<keyword evidence="1" id="KW-1133">Transmembrane helix</keyword>
<feature type="transmembrane region" description="Helical" evidence="1">
    <location>
        <begin position="12"/>
        <end position="34"/>
    </location>
</feature>
<sequence>MKTISLEQSRWRILQVWLAGSIGILLFAITICLTRDVRDPQDWTSILGWVLPHLIPTASLILSVIGANAMNPHPDPTMVKLVYHRLVLMVLTAYLVAVVTTFLLEALVPFDLIQTMSIANLWLGPFQGIVSGVLSVLFFTK</sequence>
<comment type="caution">
    <text evidence="2">The sequence shown here is derived from an EMBL/GenBank/DDBJ whole genome shotgun (WGS) entry which is preliminary data.</text>
</comment>
<gene>
    <name evidence="2" type="ORF">Pla100_58020</name>
</gene>
<proteinExistence type="predicted"/>
<dbReference type="OrthoDB" id="7888983at2"/>
<evidence type="ECO:0000313" key="2">
    <source>
        <dbReference type="EMBL" id="TWT87950.1"/>
    </source>
</evidence>
<name>A0A5C5ZL81_9BACT</name>
<feature type="transmembrane region" description="Helical" evidence="1">
    <location>
        <begin position="46"/>
        <end position="66"/>
    </location>
</feature>
<keyword evidence="3" id="KW-1185">Reference proteome</keyword>
<evidence type="ECO:0000313" key="3">
    <source>
        <dbReference type="Proteomes" id="UP000316213"/>
    </source>
</evidence>
<evidence type="ECO:0000256" key="1">
    <source>
        <dbReference type="SAM" id="Phobius"/>
    </source>
</evidence>
<dbReference type="AlphaFoldDB" id="A0A5C5ZL81"/>
<organism evidence="2 3">
    <name type="scientific">Neorhodopirellula pilleata</name>
    <dbReference type="NCBI Taxonomy" id="2714738"/>
    <lineage>
        <taxon>Bacteria</taxon>
        <taxon>Pseudomonadati</taxon>
        <taxon>Planctomycetota</taxon>
        <taxon>Planctomycetia</taxon>
        <taxon>Pirellulales</taxon>
        <taxon>Pirellulaceae</taxon>
        <taxon>Neorhodopirellula</taxon>
    </lineage>
</organism>
<feature type="transmembrane region" description="Helical" evidence="1">
    <location>
        <begin position="86"/>
        <end position="108"/>
    </location>
</feature>
<reference evidence="2 3" key="1">
    <citation type="submission" date="2019-02" db="EMBL/GenBank/DDBJ databases">
        <title>Deep-cultivation of Planctomycetes and their phenomic and genomic characterization uncovers novel biology.</title>
        <authorList>
            <person name="Wiegand S."/>
            <person name="Jogler M."/>
            <person name="Boedeker C."/>
            <person name="Pinto D."/>
            <person name="Vollmers J."/>
            <person name="Rivas-Marin E."/>
            <person name="Kohn T."/>
            <person name="Peeters S.H."/>
            <person name="Heuer A."/>
            <person name="Rast P."/>
            <person name="Oberbeckmann S."/>
            <person name="Bunk B."/>
            <person name="Jeske O."/>
            <person name="Meyerdierks A."/>
            <person name="Storesund J.E."/>
            <person name="Kallscheuer N."/>
            <person name="Luecker S."/>
            <person name="Lage O.M."/>
            <person name="Pohl T."/>
            <person name="Merkel B.J."/>
            <person name="Hornburger P."/>
            <person name="Mueller R.-W."/>
            <person name="Bruemmer F."/>
            <person name="Labrenz M."/>
            <person name="Spormann A.M."/>
            <person name="Op Den Camp H."/>
            <person name="Overmann J."/>
            <person name="Amann R."/>
            <person name="Jetten M.S.M."/>
            <person name="Mascher T."/>
            <person name="Medema M.H."/>
            <person name="Devos D.P."/>
            <person name="Kaster A.-K."/>
            <person name="Ovreas L."/>
            <person name="Rohde M."/>
            <person name="Galperin M.Y."/>
            <person name="Jogler C."/>
        </authorList>
    </citation>
    <scope>NUCLEOTIDE SEQUENCE [LARGE SCALE GENOMIC DNA]</scope>
    <source>
        <strain evidence="2 3">Pla100</strain>
    </source>
</reference>
<dbReference type="Proteomes" id="UP000316213">
    <property type="component" value="Unassembled WGS sequence"/>
</dbReference>
<dbReference type="RefSeq" id="WP_146582202.1">
    <property type="nucleotide sequence ID" value="NZ_SJPM01000023.1"/>
</dbReference>